<evidence type="ECO:0000256" key="1">
    <source>
        <dbReference type="SAM" id="MobiDB-lite"/>
    </source>
</evidence>
<dbReference type="SUPFAM" id="SSF53448">
    <property type="entry name" value="Nucleotide-diphospho-sugar transferases"/>
    <property type="match status" value="1"/>
</dbReference>
<proteinExistence type="predicted"/>
<dbReference type="AlphaFoldDB" id="B8HSA2"/>
<dbReference type="Gene3D" id="3.90.550.10">
    <property type="entry name" value="Spore Coat Polysaccharide Biosynthesis Protein SpsA, Chain A"/>
    <property type="match status" value="1"/>
</dbReference>
<dbReference type="Pfam" id="PF00535">
    <property type="entry name" value="Glycos_transf_2"/>
    <property type="match status" value="1"/>
</dbReference>
<dbReference type="PANTHER" id="PTHR43685">
    <property type="entry name" value="GLYCOSYLTRANSFERASE"/>
    <property type="match status" value="1"/>
</dbReference>
<sequence>MLCDRSSFAHNSHREKPGLSTTTSNVQDPRVVACVATWNGAAFIADTLATLQAQTYPNLHVLISDDASTDETLQICKTFADADPRFQIIQQPQRLGWVGNVNTLLQMAQGDYFFLMPHDDRLAPDYVVRLVEALERQPAAILAFCDLEMIKLNGTQEVKIYTDLEGVQDRVKRVQIWLNRNSRPCIPYRGVFRASAVDRIGGLRLNLAGEFGADWPWLLHLLLLGNFIRVSETLYQRIRRKDSLSHTWNYTIYEWICLALAGGWEIYRSEISPYEKVLLELCVARYCYISLIEESMNTLRVWRNWLKQKRLPW</sequence>
<gene>
    <name evidence="3" type="ordered locus">Cyan7425_1841</name>
</gene>
<feature type="domain" description="Glycosyltransferase 2-like" evidence="2">
    <location>
        <begin position="34"/>
        <end position="199"/>
    </location>
</feature>
<dbReference type="PANTHER" id="PTHR43685:SF2">
    <property type="entry name" value="GLYCOSYLTRANSFERASE 2-LIKE DOMAIN-CONTAINING PROTEIN"/>
    <property type="match status" value="1"/>
</dbReference>
<dbReference type="CAZy" id="GT2">
    <property type="family name" value="Glycosyltransferase Family 2"/>
</dbReference>
<evidence type="ECO:0000259" key="2">
    <source>
        <dbReference type="Pfam" id="PF00535"/>
    </source>
</evidence>
<dbReference type="InterPro" id="IPR029044">
    <property type="entry name" value="Nucleotide-diphossugar_trans"/>
</dbReference>
<dbReference type="InterPro" id="IPR050834">
    <property type="entry name" value="Glycosyltransf_2"/>
</dbReference>
<keyword evidence="3" id="KW-0808">Transferase</keyword>
<reference evidence="3" key="1">
    <citation type="submission" date="2009-01" db="EMBL/GenBank/DDBJ databases">
        <title>Complete sequence of chromosome Cyanothece sp. PCC 7425.</title>
        <authorList>
            <consortium name="US DOE Joint Genome Institute"/>
            <person name="Lucas S."/>
            <person name="Copeland A."/>
            <person name="Lapidus A."/>
            <person name="Glavina del Rio T."/>
            <person name="Dalin E."/>
            <person name="Tice H."/>
            <person name="Bruce D."/>
            <person name="Goodwin L."/>
            <person name="Pitluck S."/>
            <person name="Sims D."/>
            <person name="Meineke L."/>
            <person name="Brettin T."/>
            <person name="Detter J.C."/>
            <person name="Han C."/>
            <person name="Larimer F."/>
            <person name="Land M."/>
            <person name="Hauser L."/>
            <person name="Kyrpides N."/>
            <person name="Ovchinnikova G."/>
            <person name="Liberton M."/>
            <person name="Stoeckel J."/>
            <person name="Banerjee A."/>
            <person name="Singh A."/>
            <person name="Page L."/>
            <person name="Sato H."/>
            <person name="Zhao L."/>
            <person name="Sherman L."/>
            <person name="Pakrasi H."/>
            <person name="Richardson P."/>
        </authorList>
    </citation>
    <scope>NUCLEOTIDE SEQUENCE</scope>
    <source>
        <strain evidence="3">PCC 7425</strain>
    </source>
</reference>
<dbReference type="InterPro" id="IPR001173">
    <property type="entry name" value="Glyco_trans_2-like"/>
</dbReference>
<dbReference type="STRING" id="395961.Cyan7425_1841"/>
<protein>
    <submittedName>
        <fullName evidence="3">Glycosyl transferase family 2</fullName>
    </submittedName>
</protein>
<dbReference type="HOGENOM" id="CLU_887729_0_0_3"/>
<dbReference type="KEGG" id="cyn:Cyan7425_1841"/>
<dbReference type="OrthoDB" id="549701at2"/>
<organism evidence="3">
    <name type="scientific">Cyanothece sp. (strain PCC 7425 / ATCC 29141)</name>
    <dbReference type="NCBI Taxonomy" id="395961"/>
    <lineage>
        <taxon>Bacteria</taxon>
        <taxon>Bacillati</taxon>
        <taxon>Cyanobacteriota</taxon>
        <taxon>Cyanophyceae</taxon>
        <taxon>Gomontiellales</taxon>
        <taxon>Cyanothecaceae</taxon>
        <taxon>Cyanothece</taxon>
    </lineage>
</organism>
<feature type="region of interest" description="Disordered" evidence="1">
    <location>
        <begin position="1"/>
        <end position="24"/>
    </location>
</feature>
<name>B8HSA2_CYAP4</name>
<accession>B8HSA2</accession>
<dbReference type="EMBL" id="CP001344">
    <property type="protein sequence ID" value="ACL44208.1"/>
    <property type="molecule type" value="Genomic_DNA"/>
</dbReference>
<evidence type="ECO:0000313" key="3">
    <source>
        <dbReference type="EMBL" id="ACL44208.1"/>
    </source>
</evidence>
<dbReference type="GO" id="GO:0016740">
    <property type="term" value="F:transferase activity"/>
    <property type="evidence" value="ECO:0007669"/>
    <property type="project" value="UniProtKB-KW"/>
</dbReference>
<dbReference type="eggNOG" id="COG1216">
    <property type="taxonomic scope" value="Bacteria"/>
</dbReference>